<dbReference type="EMBL" id="KQ086010">
    <property type="protein sequence ID" value="KLO11044.1"/>
    <property type="molecule type" value="Genomic_DNA"/>
</dbReference>
<evidence type="ECO:0000259" key="3">
    <source>
        <dbReference type="PROSITE" id="PS50815"/>
    </source>
</evidence>
<evidence type="ECO:0000256" key="1">
    <source>
        <dbReference type="ARBA" id="ARBA00010348"/>
    </source>
</evidence>
<dbReference type="AlphaFoldDB" id="A0A0H2RGT5"/>
<dbReference type="PANTHER" id="PTHR11842">
    <property type="entry name" value="MITOTIC SPINDLE ASSEMBLY CHECKPOINT PROTEIN MAD2"/>
    <property type="match status" value="1"/>
</dbReference>
<dbReference type="OrthoDB" id="21254at2759"/>
<feature type="domain" description="HORMA" evidence="3">
    <location>
        <begin position="7"/>
        <end position="194"/>
    </location>
</feature>
<dbReference type="InParanoid" id="A0A0H2RGT5"/>
<evidence type="ECO:0000313" key="4">
    <source>
        <dbReference type="EMBL" id="KLO11044.1"/>
    </source>
</evidence>
<dbReference type="Proteomes" id="UP000053477">
    <property type="component" value="Unassembled WGS sequence"/>
</dbReference>
<dbReference type="GO" id="GO:0016035">
    <property type="term" value="C:zeta DNA polymerase complex"/>
    <property type="evidence" value="ECO:0007669"/>
    <property type="project" value="TreeGrafter"/>
</dbReference>
<sequence length="199" mass="22493">MARQLEADAGRYVTEIIEIVIHNILYLRQIYPPELFVRRKKFNVPVFQCASDTLNNYISGITAEIGKELRRLQKIALVILDGEEALERYSFILKAHNRDIEAEWQTPENLGSRLRAALVKLNTIDAVLPSVTPSVIIETGPLENIQDGARVTSPSPEEWEPATSNKPAALEKSQDKTFHVKPIDIGKFQLTLEIAEFNK</sequence>
<accession>A0A0H2RGT5</accession>
<name>A0A0H2RGT5_9AGAM</name>
<keyword evidence="5" id="KW-1185">Reference proteome</keyword>
<dbReference type="FunCoup" id="A0A0H2RGT5">
    <property type="interactions" value="2"/>
</dbReference>
<reference evidence="4 5" key="1">
    <citation type="submission" date="2015-04" db="EMBL/GenBank/DDBJ databases">
        <title>Complete genome sequence of Schizopora paradoxa KUC8140, a cosmopolitan wood degrader in East Asia.</title>
        <authorList>
            <consortium name="DOE Joint Genome Institute"/>
            <person name="Min B."/>
            <person name="Park H."/>
            <person name="Jang Y."/>
            <person name="Kim J.-J."/>
            <person name="Kim K.H."/>
            <person name="Pangilinan J."/>
            <person name="Lipzen A."/>
            <person name="Riley R."/>
            <person name="Grigoriev I.V."/>
            <person name="Spatafora J.W."/>
            <person name="Choi I.-G."/>
        </authorList>
    </citation>
    <scope>NUCLEOTIDE SEQUENCE [LARGE SCALE GENOMIC DNA]</scope>
    <source>
        <strain evidence="4 5">KUC8140</strain>
    </source>
</reference>
<gene>
    <name evidence="4" type="ORF">SCHPADRAFT_489890</name>
</gene>
<dbReference type="Pfam" id="PF02301">
    <property type="entry name" value="HORMA"/>
    <property type="match status" value="1"/>
</dbReference>
<dbReference type="InterPro" id="IPR036570">
    <property type="entry name" value="HORMA_dom_sf"/>
</dbReference>
<dbReference type="STRING" id="27342.A0A0H2RGT5"/>
<feature type="region of interest" description="Disordered" evidence="2">
    <location>
        <begin position="146"/>
        <end position="174"/>
    </location>
</feature>
<dbReference type="InterPro" id="IPR045091">
    <property type="entry name" value="Mad2-like"/>
</dbReference>
<dbReference type="InterPro" id="IPR003511">
    <property type="entry name" value="HORMA_dom"/>
</dbReference>
<dbReference type="GO" id="GO:0003677">
    <property type="term" value="F:DNA binding"/>
    <property type="evidence" value="ECO:0007669"/>
    <property type="project" value="UniProtKB-KW"/>
</dbReference>
<dbReference type="PROSITE" id="PS50815">
    <property type="entry name" value="HORMA"/>
    <property type="match status" value="1"/>
</dbReference>
<keyword evidence="4" id="KW-0238">DNA-binding</keyword>
<dbReference type="Gene3D" id="3.30.900.10">
    <property type="entry name" value="HORMA domain"/>
    <property type="match status" value="1"/>
</dbReference>
<protein>
    <submittedName>
        <fullName evidence="4">DNA-binding protein</fullName>
    </submittedName>
</protein>
<evidence type="ECO:0000313" key="5">
    <source>
        <dbReference type="Proteomes" id="UP000053477"/>
    </source>
</evidence>
<dbReference type="SUPFAM" id="SSF56019">
    <property type="entry name" value="The spindle assembly checkpoint protein mad2"/>
    <property type="match status" value="1"/>
</dbReference>
<proteinExistence type="inferred from homology"/>
<comment type="similarity">
    <text evidence="1">Belongs to the MAD2 family.</text>
</comment>
<evidence type="ECO:0000256" key="2">
    <source>
        <dbReference type="SAM" id="MobiDB-lite"/>
    </source>
</evidence>
<organism evidence="4 5">
    <name type="scientific">Schizopora paradoxa</name>
    <dbReference type="NCBI Taxonomy" id="27342"/>
    <lineage>
        <taxon>Eukaryota</taxon>
        <taxon>Fungi</taxon>
        <taxon>Dikarya</taxon>
        <taxon>Basidiomycota</taxon>
        <taxon>Agaricomycotina</taxon>
        <taxon>Agaricomycetes</taxon>
        <taxon>Hymenochaetales</taxon>
        <taxon>Schizoporaceae</taxon>
        <taxon>Schizopora</taxon>
    </lineage>
</organism>
<dbReference type="PANTHER" id="PTHR11842:SF10">
    <property type="entry name" value="MITOTIC SPINDLE ASSEMBLY CHECKPOINT PROTEIN MAD2B"/>
    <property type="match status" value="1"/>
</dbReference>